<dbReference type="Proteomes" id="UP000182800">
    <property type="component" value="Unassembled WGS sequence"/>
</dbReference>
<evidence type="ECO:0000313" key="3">
    <source>
        <dbReference type="EMBL" id="SCC78952.1"/>
    </source>
</evidence>
<protein>
    <submittedName>
        <fullName evidence="2">Putative nucleic-acid-binding protein containing a Zn-ribbon</fullName>
    </submittedName>
</protein>
<dbReference type="RefSeq" id="WP_074443540.1">
    <property type="nucleotide sequence ID" value="NZ_FMBM01000001.1"/>
</dbReference>
<dbReference type="Proteomes" id="UP000050497">
    <property type="component" value="Unassembled WGS sequence"/>
</dbReference>
<evidence type="ECO:0000313" key="5">
    <source>
        <dbReference type="Proteomes" id="UP000182800"/>
    </source>
</evidence>
<dbReference type="InterPro" id="IPR002878">
    <property type="entry name" value="ChsH2_C"/>
</dbReference>
<dbReference type="PANTHER" id="PTHR34075:SF5">
    <property type="entry name" value="BLR3430 PROTEIN"/>
    <property type="match status" value="1"/>
</dbReference>
<evidence type="ECO:0000313" key="4">
    <source>
        <dbReference type="Proteomes" id="UP000050497"/>
    </source>
</evidence>
<gene>
    <name evidence="3" type="ORF">GA0071312_0585</name>
    <name evidence="2" type="ORF">HLUCCO17_03545</name>
</gene>
<sequence length="125" mass="13424">MGTAKDLYREGCRKGELRLFKCSECGALEAFARDFCPRCGAPDPSTVRAGGRGVVAAITVAHIAPDPQYRARVPYGICLVDLEEGVRVMGNCSPGIAVGDHVELSFAERGEAYLLQFTATGDEDR</sequence>
<dbReference type="EMBL" id="LJSX01000003">
    <property type="protein sequence ID" value="KPQ12253.1"/>
    <property type="molecule type" value="Genomic_DNA"/>
</dbReference>
<evidence type="ECO:0000259" key="1">
    <source>
        <dbReference type="Pfam" id="PF01796"/>
    </source>
</evidence>
<evidence type="ECO:0000313" key="2">
    <source>
        <dbReference type="EMBL" id="KPQ12253.1"/>
    </source>
</evidence>
<organism evidence="2 4">
    <name type="scientific">Saliniramus fredricksonii</name>
    <dbReference type="NCBI Taxonomy" id="1653334"/>
    <lineage>
        <taxon>Bacteria</taxon>
        <taxon>Pseudomonadati</taxon>
        <taxon>Pseudomonadota</taxon>
        <taxon>Alphaproteobacteria</taxon>
        <taxon>Hyphomicrobiales</taxon>
        <taxon>Salinarimonadaceae</taxon>
        <taxon>Saliniramus</taxon>
    </lineage>
</organism>
<comment type="caution">
    <text evidence="2">The sequence shown here is derived from an EMBL/GenBank/DDBJ whole genome shotgun (WGS) entry which is preliminary data.</text>
</comment>
<reference evidence="3 5" key="2">
    <citation type="submission" date="2016-08" db="EMBL/GenBank/DDBJ databases">
        <authorList>
            <person name="Varghese N."/>
            <person name="Submissions Spin"/>
        </authorList>
    </citation>
    <scope>NUCLEOTIDE SEQUENCE [LARGE SCALE GENOMIC DNA]</scope>
    <source>
        <strain evidence="3 5">HL-109</strain>
    </source>
</reference>
<keyword evidence="5" id="KW-1185">Reference proteome</keyword>
<proteinExistence type="predicted"/>
<dbReference type="SUPFAM" id="SSF50249">
    <property type="entry name" value="Nucleic acid-binding proteins"/>
    <property type="match status" value="1"/>
</dbReference>
<accession>A0A0P7Y5C9</accession>
<dbReference type="InterPro" id="IPR012340">
    <property type="entry name" value="NA-bd_OB-fold"/>
</dbReference>
<dbReference type="STRING" id="1653334.GA0071312_0585"/>
<dbReference type="Pfam" id="PF01796">
    <property type="entry name" value="OB_ChsH2_C"/>
    <property type="match status" value="1"/>
</dbReference>
<dbReference type="Gene3D" id="6.10.30.10">
    <property type="match status" value="1"/>
</dbReference>
<name>A0A0P7Y5C9_9HYPH</name>
<dbReference type="EMBL" id="FMBM01000001">
    <property type="protein sequence ID" value="SCC78952.1"/>
    <property type="molecule type" value="Genomic_DNA"/>
</dbReference>
<dbReference type="InterPro" id="IPR052513">
    <property type="entry name" value="Thioester_dehydratase-like"/>
</dbReference>
<reference evidence="2 4" key="1">
    <citation type="submission" date="2015-09" db="EMBL/GenBank/DDBJ databases">
        <title>Identification and resolution of microdiversity through metagenomic sequencing of parallel consortia.</title>
        <authorList>
            <person name="Nelson W.C."/>
            <person name="Romine M.F."/>
            <person name="Lindemann S.R."/>
        </authorList>
    </citation>
    <scope>NUCLEOTIDE SEQUENCE [LARGE SCALE GENOMIC DNA]</scope>
    <source>
        <strain evidence="2">HL-109</strain>
    </source>
</reference>
<dbReference type="AlphaFoldDB" id="A0A0P7Y5C9"/>
<feature type="domain" description="ChsH2 C-terminal OB-fold" evidence="1">
    <location>
        <begin position="47"/>
        <end position="106"/>
    </location>
</feature>
<dbReference type="PANTHER" id="PTHR34075">
    <property type="entry name" value="BLR3430 PROTEIN"/>
    <property type="match status" value="1"/>
</dbReference>